<keyword evidence="3 6" id="KW-0812">Transmembrane</keyword>
<keyword evidence="4 6" id="KW-1133">Transmembrane helix</keyword>
<dbReference type="PANTHER" id="PTHR31585">
    <property type="entry name" value="FOLATE-BIOPTERIN TRANSPORTER 1, CHLOROPLASTIC"/>
    <property type="match status" value="1"/>
</dbReference>
<sequence>MLVYFTRAGASVLGTSMVGFGLNTPEYGGWYTTVLPNPVIFGLLASVCLALVGVSVCCLRDDTSPRRAFINELHHLWTAVSMPAMQRLLVALFVLHLFQAATSTATPYLRFFYVQVETANYCVMHVIGSVVYAGVAATIALYGYQWHWRRILIGCVVSSTALDAIAQLTAVANIIRSEWFYLGIGILKKIPGAVQSVHLTLVVLEHAETVSEDDRVVAQANVAAAVATTMPHIVGTTLSTWYCAFFHLTPQRIAGDSDAVRSDMASTYIFSYALNLVPTITAIFLMPANRAAARRETRVAHVVHGTKASRNISIAITAILVAASVVGIVAMTLALYEPTACSVFAGGRGCGG</sequence>
<evidence type="ECO:0000256" key="4">
    <source>
        <dbReference type="ARBA" id="ARBA00022989"/>
    </source>
</evidence>
<evidence type="ECO:0000313" key="8">
    <source>
        <dbReference type="Proteomes" id="UP000243579"/>
    </source>
</evidence>
<dbReference type="AlphaFoldDB" id="A0A1V9ZI75"/>
<organism evidence="7 8">
    <name type="scientific">Achlya hypogyna</name>
    <name type="common">Oomycete</name>
    <name type="synonym">Protoachlya hypogyna</name>
    <dbReference type="NCBI Taxonomy" id="1202772"/>
    <lineage>
        <taxon>Eukaryota</taxon>
        <taxon>Sar</taxon>
        <taxon>Stramenopiles</taxon>
        <taxon>Oomycota</taxon>
        <taxon>Saprolegniomycetes</taxon>
        <taxon>Saprolegniales</taxon>
        <taxon>Achlyaceae</taxon>
        <taxon>Achlya</taxon>
    </lineage>
</organism>
<reference evidence="7 8" key="1">
    <citation type="journal article" date="2014" name="Genome Biol. Evol.">
        <title>The secreted proteins of Achlya hypogyna and Thraustotheca clavata identify the ancestral oomycete secretome and reveal gene acquisitions by horizontal gene transfer.</title>
        <authorList>
            <person name="Misner I."/>
            <person name="Blouin N."/>
            <person name="Leonard G."/>
            <person name="Richards T.A."/>
            <person name="Lane C.E."/>
        </authorList>
    </citation>
    <scope>NUCLEOTIDE SEQUENCE [LARGE SCALE GENOMIC DNA]</scope>
    <source>
        <strain evidence="7 8">ATCC 48635</strain>
    </source>
</reference>
<feature type="transmembrane region" description="Helical" evidence="6">
    <location>
        <begin position="314"/>
        <end position="336"/>
    </location>
</feature>
<name>A0A1V9ZI75_ACHHY</name>
<feature type="transmembrane region" description="Helical" evidence="6">
    <location>
        <begin position="269"/>
        <end position="288"/>
    </location>
</feature>
<keyword evidence="8" id="KW-1185">Reference proteome</keyword>
<comment type="subcellular location">
    <subcellularLocation>
        <location evidence="1">Membrane</location>
        <topology evidence="1">Multi-pass membrane protein</topology>
    </subcellularLocation>
</comment>
<evidence type="ECO:0000256" key="6">
    <source>
        <dbReference type="SAM" id="Phobius"/>
    </source>
</evidence>
<feature type="transmembrane region" description="Helical" evidence="6">
    <location>
        <begin position="39"/>
        <end position="59"/>
    </location>
</feature>
<feature type="transmembrane region" description="Helical" evidence="6">
    <location>
        <begin position="123"/>
        <end position="144"/>
    </location>
</feature>
<accession>A0A1V9ZI75</accession>
<dbReference type="GO" id="GO:0016020">
    <property type="term" value="C:membrane"/>
    <property type="evidence" value="ECO:0007669"/>
    <property type="project" value="UniProtKB-SubCell"/>
</dbReference>
<evidence type="ECO:0000313" key="7">
    <source>
        <dbReference type="EMBL" id="OQR97601.1"/>
    </source>
</evidence>
<dbReference type="EMBL" id="JNBR01000100">
    <property type="protein sequence ID" value="OQR97601.1"/>
    <property type="molecule type" value="Genomic_DNA"/>
</dbReference>
<keyword evidence="2" id="KW-0813">Transport</keyword>
<comment type="caution">
    <text evidence="7">The sequence shown here is derived from an EMBL/GenBank/DDBJ whole genome shotgun (WGS) entry which is preliminary data.</text>
</comment>
<feature type="transmembrane region" description="Helical" evidence="6">
    <location>
        <begin position="88"/>
        <end position="111"/>
    </location>
</feature>
<protein>
    <submittedName>
        <fullName evidence="7">Transmembrane protein</fullName>
    </submittedName>
</protein>
<dbReference type="Proteomes" id="UP000243579">
    <property type="component" value="Unassembled WGS sequence"/>
</dbReference>
<proteinExistence type="predicted"/>
<evidence type="ECO:0000256" key="3">
    <source>
        <dbReference type="ARBA" id="ARBA00022692"/>
    </source>
</evidence>
<keyword evidence="5 6" id="KW-0472">Membrane</keyword>
<dbReference type="PANTHER" id="PTHR31585:SF5">
    <property type="entry name" value="RNA-BINDING S4 DOMAIN-CONTAINING PROTEIN"/>
    <property type="match status" value="1"/>
</dbReference>
<evidence type="ECO:0000256" key="1">
    <source>
        <dbReference type="ARBA" id="ARBA00004141"/>
    </source>
</evidence>
<gene>
    <name evidence="7" type="ORF">ACHHYP_10149</name>
</gene>
<evidence type="ECO:0000256" key="5">
    <source>
        <dbReference type="ARBA" id="ARBA00023136"/>
    </source>
</evidence>
<dbReference type="InterPro" id="IPR039309">
    <property type="entry name" value="BT1"/>
</dbReference>
<evidence type="ECO:0000256" key="2">
    <source>
        <dbReference type="ARBA" id="ARBA00022448"/>
    </source>
</evidence>